<keyword evidence="2" id="KW-0493">Microtubule</keyword>
<evidence type="ECO:0000256" key="2">
    <source>
        <dbReference type="ARBA" id="ARBA00022701"/>
    </source>
</evidence>
<dbReference type="InParanoid" id="A0A2I3GS65"/>
<reference evidence="9" key="3">
    <citation type="submission" date="2025-09" db="UniProtKB">
        <authorList>
            <consortium name="Ensembl"/>
        </authorList>
    </citation>
    <scope>IDENTIFICATION</scope>
</reference>
<dbReference type="GO" id="GO:0032839">
    <property type="term" value="C:dendrite cytoplasm"/>
    <property type="evidence" value="ECO:0007669"/>
    <property type="project" value="GOC"/>
</dbReference>
<evidence type="ECO:0000256" key="3">
    <source>
        <dbReference type="ARBA" id="ARBA00022737"/>
    </source>
</evidence>
<dbReference type="GO" id="GO:0003725">
    <property type="term" value="F:double-stranded RNA binding"/>
    <property type="evidence" value="ECO:0007669"/>
    <property type="project" value="TreeGrafter"/>
</dbReference>
<dbReference type="OMA" id="EGMANNI"/>
<feature type="region of interest" description="Disordered" evidence="7">
    <location>
        <begin position="25"/>
        <end position="52"/>
    </location>
</feature>
<feature type="region of interest" description="Disordered" evidence="7">
    <location>
        <begin position="282"/>
        <end position="313"/>
    </location>
</feature>
<protein>
    <recommendedName>
        <fullName evidence="5">Double-stranded RNA-binding protein Staufen homolog 2</fullName>
    </recommendedName>
</protein>
<feature type="domain" description="DRBM" evidence="8">
    <location>
        <begin position="210"/>
        <end position="273"/>
    </location>
</feature>
<dbReference type="InterPro" id="IPR014720">
    <property type="entry name" value="dsRBD_dom"/>
</dbReference>
<dbReference type="GO" id="GO:0007281">
    <property type="term" value="P:germ cell development"/>
    <property type="evidence" value="ECO:0007669"/>
    <property type="project" value="TreeGrafter"/>
</dbReference>
<reference evidence="9" key="2">
    <citation type="submission" date="2025-08" db="UniProtKB">
        <authorList>
            <consortium name="Ensembl"/>
        </authorList>
    </citation>
    <scope>IDENTIFICATION</scope>
</reference>
<feature type="compositionally biased region" description="Polar residues" evidence="7">
    <location>
        <begin position="378"/>
        <end position="390"/>
    </location>
</feature>
<dbReference type="PROSITE" id="PS50137">
    <property type="entry name" value="DS_RBD"/>
    <property type="match status" value="3"/>
</dbReference>
<dbReference type="GO" id="GO:0010494">
    <property type="term" value="C:cytoplasmic stress granule"/>
    <property type="evidence" value="ECO:0007669"/>
    <property type="project" value="TreeGrafter"/>
</dbReference>
<keyword evidence="3" id="KW-0677">Repeat</keyword>
<dbReference type="EMBL" id="ADFV01047790">
    <property type="status" value="NOT_ANNOTATED_CDS"/>
    <property type="molecule type" value="Genomic_DNA"/>
</dbReference>
<dbReference type="GO" id="GO:0035418">
    <property type="term" value="P:protein localization to synapse"/>
    <property type="evidence" value="ECO:0007669"/>
    <property type="project" value="TreeGrafter"/>
</dbReference>
<dbReference type="PANTHER" id="PTHR46054">
    <property type="entry name" value="MATERNAL EFFECT PROTEIN STAUFEN"/>
    <property type="match status" value="1"/>
</dbReference>
<dbReference type="Proteomes" id="UP000001073">
    <property type="component" value="Chromosome X"/>
</dbReference>
<dbReference type="GO" id="GO:0043025">
    <property type="term" value="C:neuronal cell body"/>
    <property type="evidence" value="ECO:0007669"/>
    <property type="project" value="TreeGrafter"/>
</dbReference>
<organism evidence="9 10">
    <name type="scientific">Nomascus leucogenys</name>
    <name type="common">Northern white-cheeked gibbon</name>
    <name type="synonym">Hylobates leucogenys</name>
    <dbReference type="NCBI Taxonomy" id="61853"/>
    <lineage>
        <taxon>Eukaryota</taxon>
        <taxon>Metazoa</taxon>
        <taxon>Chordata</taxon>
        <taxon>Craniata</taxon>
        <taxon>Vertebrata</taxon>
        <taxon>Euteleostomi</taxon>
        <taxon>Mammalia</taxon>
        <taxon>Eutheria</taxon>
        <taxon>Euarchontoglires</taxon>
        <taxon>Primates</taxon>
        <taxon>Haplorrhini</taxon>
        <taxon>Catarrhini</taxon>
        <taxon>Hylobatidae</taxon>
        <taxon>Nomascus</taxon>
    </lineage>
</organism>
<keyword evidence="4 6" id="KW-0694">RNA-binding</keyword>
<dbReference type="InterPro" id="IPR032478">
    <property type="entry name" value="Staufen_C"/>
</dbReference>
<dbReference type="SMART" id="SM00358">
    <property type="entry name" value="DSRM"/>
    <property type="match status" value="2"/>
</dbReference>
<evidence type="ECO:0000313" key="10">
    <source>
        <dbReference type="Proteomes" id="UP000001073"/>
    </source>
</evidence>
<dbReference type="GO" id="GO:0098964">
    <property type="term" value="P:anterograde dendritic transport of messenger ribonucleoprotein complex"/>
    <property type="evidence" value="ECO:0007669"/>
    <property type="project" value="TreeGrafter"/>
</dbReference>
<sequence length="453" mass="49771">RLQINQGPAHSKMFSVQLSLGERTWESEGSSIKKAQQAVANKKPPKSNVNNNPGCITPTVELNRLAMKRGRAYLLSLQALQIEPIPERSPYNGESGKDIDDDKDANKSEISLVFEIAPKRNIAVSFEVVKENGPPHMKSFVTRVSVGKFSTEGEGNSKKLSKKRAATTVTVLQELKKLPPLPVVEKPKLFFKKRPKTVVKAGPEYGQGMNPISCLAQMQQAKKEKEPDYVLLSERGMPRRQEFVMYMKVGNEAATGMGPNKKAKKKKNAAEAMLLQLGYKASTNLQDQPEKTGENKGWSGPKPGFPEPTNNTPKGIIHLSPDVYQEMEASHHKVISGTTLGYLSPRDMNQPSSSFFSIYLTSNSSATMARELLMNGTSSTAEATGLKGSSPTPPCSPVQPSKQLEYLARIQEKTTPSKSGYLCSQKTHEKMLIITGHQRNANQNHSEIPSHTG</sequence>
<evidence type="ECO:0000256" key="1">
    <source>
        <dbReference type="ARBA" id="ARBA00022448"/>
    </source>
</evidence>
<feature type="domain" description="DRBM" evidence="8">
    <location>
        <begin position="1"/>
        <end position="40"/>
    </location>
</feature>
<dbReference type="SUPFAM" id="SSF54768">
    <property type="entry name" value="dsRNA-binding domain-like"/>
    <property type="match status" value="3"/>
</dbReference>
<dbReference type="GeneTree" id="ENSGT00940000154977"/>
<evidence type="ECO:0000313" key="9">
    <source>
        <dbReference type="Ensembl" id="ENSNLEP00000034159.1"/>
    </source>
</evidence>
<dbReference type="STRING" id="61853.ENSNLEP00000034159"/>
<dbReference type="InterPro" id="IPR051740">
    <property type="entry name" value="DRBM-containing_protein"/>
</dbReference>
<evidence type="ECO:0000256" key="4">
    <source>
        <dbReference type="ARBA" id="ARBA00022884"/>
    </source>
</evidence>
<dbReference type="AlphaFoldDB" id="A0A2I3GS65"/>
<dbReference type="GO" id="GO:0003729">
    <property type="term" value="F:mRNA binding"/>
    <property type="evidence" value="ECO:0007669"/>
    <property type="project" value="TreeGrafter"/>
</dbReference>
<dbReference type="Gene3D" id="3.30.160.20">
    <property type="match status" value="3"/>
</dbReference>
<evidence type="ECO:0000259" key="8">
    <source>
        <dbReference type="PROSITE" id="PS50137"/>
    </source>
</evidence>
<dbReference type="GO" id="GO:0008298">
    <property type="term" value="P:intracellular mRNA localization"/>
    <property type="evidence" value="ECO:0007669"/>
    <property type="project" value="TreeGrafter"/>
</dbReference>
<feature type="region of interest" description="Disordered" evidence="7">
    <location>
        <begin position="378"/>
        <end position="400"/>
    </location>
</feature>
<dbReference type="Pfam" id="PF16482">
    <property type="entry name" value="Staufen_C"/>
    <property type="match status" value="1"/>
</dbReference>
<dbReference type="FunFam" id="3.30.160.20:FF:000024">
    <property type="entry name" value="double-stranded RNA-binding protein Staufen homolog 1 isoform X1"/>
    <property type="match status" value="1"/>
</dbReference>
<dbReference type="GO" id="GO:0005874">
    <property type="term" value="C:microtubule"/>
    <property type="evidence" value="ECO:0007669"/>
    <property type="project" value="UniProtKB-KW"/>
</dbReference>
<name>A0A2I3GS65_NOMLE</name>
<dbReference type="Ensembl" id="ENSNLET00000047294.1">
    <property type="protein sequence ID" value="ENSNLEP00000034159.1"/>
    <property type="gene ID" value="ENSNLEG00000036286.1"/>
</dbReference>
<keyword evidence="1" id="KW-0813">Transport</keyword>
<evidence type="ECO:0000256" key="6">
    <source>
        <dbReference type="PROSITE-ProRule" id="PRU00266"/>
    </source>
</evidence>
<dbReference type="GO" id="GO:0005886">
    <property type="term" value="C:plasma membrane"/>
    <property type="evidence" value="ECO:0007669"/>
    <property type="project" value="TreeGrafter"/>
</dbReference>
<accession>A0A2I3GS65</accession>
<keyword evidence="10" id="KW-1185">Reference proteome</keyword>
<dbReference type="InterPro" id="IPR044473">
    <property type="entry name" value="STAU2_DSRM_3"/>
</dbReference>
<dbReference type="CDD" id="cd19884">
    <property type="entry name" value="DSRM_STAU2_rpt3"/>
    <property type="match status" value="1"/>
</dbReference>
<proteinExistence type="predicted"/>
<evidence type="ECO:0000256" key="5">
    <source>
        <dbReference type="ARBA" id="ARBA00024122"/>
    </source>
</evidence>
<dbReference type="FunFam" id="3.30.160.20:FF:000007">
    <property type="entry name" value="Double-stranded RNA-binding protein Staufen homolog 1"/>
    <property type="match status" value="1"/>
</dbReference>
<dbReference type="Pfam" id="PF00035">
    <property type="entry name" value="dsrm"/>
    <property type="match status" value="2"/>
</dbReference>
<reference evidence="9 10" key="1">
    <citation type="submission" date="2012-10" db="EMBL/GenBank/DDBJ databases">
        <authorList>
            <consortium name="Gibbon Genome Sequencing Consortium"/>
        </authorList>
    </citation>
    <scope>NUCLEOTIDE SEQUENCE [LARGE SCALE GENOMIC DNA]</scope>
</reference>
<feature type="domain" description="DRBM" evidence="8">
    <location>
        <begin position="108"/>
        <end position="166"/>
    </location>
</feature>
<evidence type="ECO:0000256" key="7">
    <source>
        <dbReference type="SAM" id="MobiDB-lite"/>
    </source>
</evidence>
<dbReference type="PANTHER" id="PTHR46054:SF1">
    <property type="entry name" value="DOUBLE-STRANDED RNA-BINDING PROTEIN STAUFEN HOMOLOG 2"/>
    <property type="match status" value="1"/>
</dbReference>